<evidence type="ECO:0000313" key="2">
    <source>
        <dbReference type="EMBL" id="GAA4493964.1"/>
    </source>
</evidence>
<dbReference type="Pfam" id="PF07883">
    <property type="entry name" value="Cupin_2"/>
    <property type="match status" value="1"/>
</dbReference>
<dbReference type="PIRSF" id="PIRSF029883">
    <property type="entry name" value="KdgF"/>
    <property type="match status" value="1"/>
</dbReference>
<organism evidence="2 3">
    <name type="scientific">Hymenobacter ginsengisoli</name>
    <dbReference type="NCBI Taxonomy" id="1051626"/>
    <lineage>
        <taxon>Bacteria</taxon>
        <taxon>Pseudomonadati</taxon>
        <taxon>Bacteroidota</taxon>
        <taxon>Cytophagia</taxon>
        <taxon>Cytophagales</taxon>
        <taxon>Hymenobacteraceae</taxon>
        <taxon>Hymenobacter</taxon>
    </lineage>
</organism>
<name>A0ABP8PXM2_9BACT</name>
<dbReference type="CDD" id="cd02238">
    <property type="entry name" value="cupin_KdgF"/>
    <property type="match status" value="1"/>
</dbReference>
<dbReference type="EMBL" id="BAABGQ010000003">
    <property type="protein sequence ID" value="GAA4493964.1"/>
    <property type="molecule type" value="Genomic_DNA"/>
</dbReference>
<dbReference type="InterPro" id="IPR011051">
    <property type="entry name" value="RmlC_Cupin_sf"/>
</dbReference>
<dbReference type="PANTHER" id="PTHR40112">
    <property type="entry name" value="H2HPP ISOMERASE"/>
    <property type="match status" value="1"/>
</dbReference>
<feature type="domain" description="Cupin type-2" evidence="1">
    <location>
        <begin position="48"/>
        <end position="114"/>
    </location>
</feature>
<evidence type="ECO:0000259" key="1">
    <source>
        <dbReference type="Pfam" id="PF07883"/>
    </source>
</evidence>
<dbReference type="SUPFAM" id="SSF51182">
    <property type="entry name" value="RmlC-like cupins"/>
    <property type="match status" value="1"/>
</dbReference>
<reference evidence="3" key="1">
    <citation type="journal article" date="2019" name="Int. J. Syst. Evol. Microbiol.">
        <title>The Global Catalogue of Microorganisms (GCM) 10K type strain sequencing project: providing services to taxonomists for standard genome sequencing and annotation.</title>
        <authorList>
            <consortium name="The Broad Institute Genomics Platform"/>
            <consortium name="The Broad Institute Genome Sequencing Center for Infectious Disease"/>
            <person name="Wu L."/>
            <person name="Ma J."/>
        </authorList>
    </citation>
    <scope>NUCLEOTIDE SEQUENCE [LARGE SCALE GENOMIC DNA]</scope>
    <source>
        <strain evidence="3">JCM 17841</strain>
    </source>
</reference>
<dbReference type="InterPro" id="IPR025499">
    <property type="entry name" value="KdgF"/>
</dbReference>
<gene>
    <name evidence="2" type="ORF">GCM10023172_03260</name>
</gene>
<protein>
    <submittedName>
        <fullName evidence="2">Cupin domain-containing protein</fullName>
    </submittedName>
</protein>
<evidence type="ECO:0000313" key="3">
    <source>
        <dbReference type="Proteomes" id="UP001501243"/>
    </source>
</evidence>
<dbReference type="PANTHER" id="PTHR40112:SF1">
    <property type="entry name" value="H2HPP ISOMERASE"/>
    <property type="match status" value="1"/>
</dbReference>
<dbReference type="Gene3D" id="2.60.120.10">
    <property type="entry name" value="Jelly Rolls"/>
    <property type="match status" value="1"/>
</dbReference>
<comment type="caution">
    <text evidence="2">The sequence shown here is derived from an EMBL/GenBank/DDBJ whole genome shotgun (WGS) entry which is preliminary data.</text>
</comment>
<dbReference type="InterPro" id="IPR013096">
    <property type="entry name" value="Cupin_2"/>
</dbReference>
<keyword evidence="3" id="KW-1185">Reference proteome</keyword>
<dbReference type="InterPro" id="IPR052535">
    <property type="entry name" value="Bacilysin_H2HPP_isomerase"/>
</dbReference>
<proteinExistence type="predicted"/>
<accession>A0ABP8PXM2</accession>
<sequence length="134" mass="15237">MHSSLSTHITMSEIPPATLYRWDDMPKDELSDTIARRLITGDQMMLAHVYLKKGAIVPKHSHHNEQITYILEGALRFHLGEDESQEVIVRAGEVLTIPSHLPHKAEALEDTLDVDVFSPPRQDWLDGSDAYLRK</sequence>
<dbReference type="Proteomes" id="UP001501243">
    <property type="component" value="Unassembled WGS sequence"/>
</dbReference>
<dbReference type="InterPro" id="IPR014710">
    <property type="entry name" value="RmlC-like_jellyroll"/>
</dbReference>